<name>A0ABV8FI50_9ACTN</name>
<sequence length="615" mass="64536">METDTGPRPDDLPVRWPNLRLLWSFVRPHRWVLAVGIVLGLVATGTQLATPLVTKEILDGLAGAAPIAPWVGVLVALLVVGGVVGLVQWIMMGRLGEQVVLSVRTSMVRRLFRVRIEELSGRSSGEFVTRVTSDTVLMREAVASSVVSFVNSIVGLAGALALMATLDLVLLGAMVAVIVVVTVLISVLMPRLAEAQKQAQAAIGRMGAALEGAMRAIRTVKASRAEERESDRVVTEAEESARQGIRAVRIEAVAWTITGTGISVAIMLVLAIGAYRVSAGALAVSALVAFLLYAFQLMMPAMELSQVVTSLQSGVAAAARISEVDRLGVEPAAPRTAAGPVADGGSGGPGGGARGPGAGRRTAPGPVLSFHGVTARYAPGSAPALDGVTVDIARTGHTAIVGPSGAGKTTMFSLMLRFLQPEHGHVALDGVPLADWPLAELRRRIAYVEQETPLVPGTLADNLRYTHPGAGDDDLWEALRAVRLDERARTLEQGLDTSLSTAVISGGERQRIALARALVSDPEILLLDEATAQLDGRTEAAIQHSIRGLAARGAVVTIAHRLSTVIDADRIIVLEAGRPRAVGTHAELLRTDGLYRELVTALRIATPAAEPDPAV</sequence>
<dbReference type="CDD" id="cd18551">
    <property type="entry name" value="ABC_6TM_LmrA_like"/>
    <property type="match status" value="1"/>
</dbReference>
<dbReference type="InterPro" id="IPR027417">
    <property type="entry name" value="P-loop_NTPase"/>
</dbReference>
<dbReference type="SUPFAM" id="SSF52540">
    <property type="entry name" value="P-loop containing nucleoside triphosphate hydrolases"/>
    <property type="match status" value="1"/>
</dbReference>
<dbReference type="InterPro" id="IPR017871">
    <property type="entry name" value="ABC_transporter-like_CS"/>
</dbReference>
<gene>
    <name evidence="11" type="ORF">ACFOVU_00370</name>
</gene>
<feature type="transmembrane region" description="Helical" evidence="8">
    <location>
        <begin position="168"/>
        <end position="188"/>
    </location>
</feature>
<dbReference type="Pfam" id="PF00664">
    <property type="entry name" value="ABC_membrane"/>
    <property type="match status" value="1"/>
</dbReference>
<dbReference type="Proteomes" id="UP001595847">
    <property type="component" value="Unassembled WGS sequence"/>
</dbReference>
<evidence type="ECO:0000256" key="5">
    <source>
        <dbReference type="ARBA" id="ARBA00022989"/>
    </source>
</evidence>
<keyword evidence="11" id="KW-0489">Methyltransferase</keyword>
<evidence type="ECO:0000259" key="10">
    <source>
        <dbReference type="PROSITE" id="PS50929"/>
    </source>
</evidence>
<feature type="transmembrane region" description="Helical" evidence="8">
    <location>
        <begin position="141"/>
        <end position="162"/>
    </location>
</feature>
<dbReference type="GO" id="GO:0005524">
    <property type="term" value="F:ATP binding"/>
    <property type="evidence" value="ECO:0007669"/>
    <property type="project" value="UniProtKB-KW"/>
</dbReference>
<feature type="transmembrane region" description="Helical" evidence="8">
    <location>
        <begin position="70"/>
        <end position="91"/>
    </location>
</feature>
<protein>
    <submittedName>
        <fullName evidence="11">ABC transporter ATP-binding protein</fullName>
    </submittedName>
</protein>
<feature type="domain" description="ABC transporter" evidence="9">
    <location>
        <begin position="368"/>
        <end position="601"/>
    </location>
</feature>
<dbReference type="PROSITE" id="PS50893">
    <property type="entry name" value="ABC_TRANSPORTER_2"/>
    <property type="match status" value="1"/>
</dbReference>
<keyword evidence="11" id="KW-0808">Transferase</keyword>
<feature type="region of interest" description="Disordered" evidence="7">
    <location>
        <begin position="332"/>
        <end position="365"/>
    </location>
</feature>
<keyword evidence="3" id="KW-0547">Nucleotide-binding</keyword>
<dbReference type="RefSeq" id="WP_378529226.1">
    <property type="nucleotide sequence ID" value="NZ_JBHSBH010000001.1"/>
</dbReference>
<evidence type="ECO:0000256" key="4">
    <source>
        <dbReference type="ARBA" id="ARBA00022840"/>
    </source>
</evidence>
<dbReference type="InterPro" id="IPR036640">
    <property type="entry name" value="ABC1_TM_sf"/>
</dbReference>
<dbReference type="PANTHER" id="PTHR43394">
    <property type="entry name" value="ATP-DEPENDENT PERMEASE MDL1, MITOCHONDRIAL"/>
    <property type="match status" value="1"/>
</dbReference>
<proteinExistence type="predicted"/>
<dbReference type="Gene3D" id="3.40.50.300">
    <property type="entry name" value="P-loop containing nucleotide triphosphate hydrolases"/>
    <property type="match status" value="1"/>
</dbReference>
<evidence type="ECO:0000256" key="1">
    <source>
        <dbReference type="ARBA" id="ARBA00004651"/>
    </source>
</evidence>
<dbReference type="PROSITE" id="PS50929">
    <property type="entry name" value="ABC_TM1F"/>
    <property type="match status" value="1"/>
</dbReference>
<evidence type="ECO:0000313" key="11">
    <source>
        <dbReference type="EMBL" id="MFC3994351.1"/>
    </source>
</evidence>
<feature type="transmembrane region" description="Helical" evidence="8">
    <location>
        <begin position="252"/>
        <end position="272"/>
    </location>
</feature>
<dbReference type="GO" id="GO:0008168">
    <property type="term" value="F:methyltransferase activity"/>
    <property type="evidence" value="ECO:0007669"/>
    <property type="project" value="UniProtKB-KW"/>
</dbReference>
<dbReference type="SUPFAM" id="SSF90123">
    <property type="entry name" value="ABC transporter transmembrane region"/>
    <property type="match status" value="1"/>
</dbReference>
<keyword evidence="5 8" id="KW-1133">Transmembrane helix</keyword>
<evidence type="ECO:0000256" key="8">
    <source>
        <dbReference type="SAM" id="Phobius"/>
    </source>
</evidence>
<organism evidence="11 12">
    <name type="scientific">Nocardiopsis sediminis</name>
    <dbReference type="NCBI Taxonomy" id="1778267"/>
    <lineage>
        <taxon>Bacteria</taxon>
        <taxon>Bacillati</taxon>
        <taxon>Actinomycetota</taxon>
        <taxon>Actinomycetes</taxon>
        <taxon>Streptosporangiales</taxon>
        <taxon>Nocardiopsidaceae</taxon>
        <taxon>Nocardiopsis</taxon>
    </lineage>
</organism>
<evidence type="ECO:0000313" key="12">
    <source>
        <dbReference type="Proteomes" id="UP001595847"/>
    </source>
</evidence>
<dbReference type="PANTHER" id="PTHR43394:SF1">
    <property type="entry name" value="ATP-BINDING CASSETTE SUB-FAMILY B MEMBER 10, MITOCHONDRIAL"/>
    <property type="match status" value="1"/>
</dbReference>
<dbReference type="SMART" id="SM00382">
    <property type="entry name" value="AAA"/>
    <property type="match status" value="1"/>
</dbReference>
<evidence type="ECO:0000256" key="2">
    <source>
        <dbReference type="ARBA" id="ARBA00022692"/>
    </source>
</evidence>
<evidence type="ECO:0000259" key="9">
    <source>
        <dbReference type="PROSITE" id="PS50893"/>
    </source>
</evidence>
<dbReference type="PROSITE" id="PS00211">
    <property type="entry name" value="ABC_TRANSPORTER_1"/>
    <property type="match status" value="1"/>
</dbReference>
<reference evidence="12" key="1">
    <citation type="journal article" date="2019" name="Int. J. Syst. Evol. Microbiol.">
        <title>The Global Catalogue of Microorganisms (GCM) 10K type strain sequencing project: providing services to taxonomists for standard genome sequencing and annotation.</title>
        <authorList>
            <consortium name="The Broad Institute Genomics Platform"/>
            <consortium name="The Broad Institute Genome Sequencing Center for Infectious Disease"/>
            <person name="Wu L."/>
            <person name="Ma J."/>
        </authorList>
    </citation>
    <scope>NUCLEOTIDE SEQUENCE [LARGE SCALE GENOMIC DNA]</scope>
    <source>
        <strain evidence="12">TBRC 1826</strain>
    </source>
</reference>
<accession>A0ABV8FI50</accession>
<keyword evidence="6 8" id="KW-0472">Membrane</keyword>
<feature type="transmembrane region" description="Helical" evidence="8">
    <location>
        <begin position="31"/>
        <end position="50"/>
    </location>
</feature>
<keyword evidence="2 8" id="KW-0812">Transmembrane</keyword>
<dbReference type="Pfam" id="PF00005">
    <property type="entry name" value="ABC_tran"/>
    <property type="match status" value="1"/>
</dbReference>
<dbReference type="GO" id="GO:0032259">
    <property type="term" value="P:methylation"/>
    <property type="evidence" value="ECO:0007669"/>
    <property type="project" value="UniProtKB-KW"/>
</dbReference>
<keyword evidence="4 11" id="KW-0067">ATP-binding</keyword>
<dbReference type="EMBL" id="JBHSBH010000001">
    <property type="protein sequence ID" value="MFC3994351.1"/>
    <property type="molecule type" value="Genomic_DNA"/>
</dbReference>
<evidence type="ECO:0000256" key="7">
    <source>
        <dbReference type="SAM" id="MobiDB-lite"/>
    </source>
</evidence>
<keyword evidence="12" id="KW-1185">Reference proteome</keyword>
<dbReference type="Gene3D" id="1.20.1560.10">
    <property type="entry name" value="ABC transporter type 1, transmembrane domain"/>
    <property type="match status" value="1"/>
</dbReference>
<feature type="transmembrane region" description="Helical" evidence="8">
    <location>
        <begin position="278"/>
        <end position="295"/>
    </location>
</feature>
<feature type="compositionally biased region" description="Gly residues" evidence="7">
    <location>
        <begin position="342"/>
        <end position="358"/>
    </location>
</feature>
<dbReference type="InterPro" id="IPR003593">
    <property type="entry name" value="AAA+_ATPase"/>
</dbReference>
<evidence type="ECO:0000256" key="6">
    <source>
        <dbReference type="ARBA" id="ARBA00023136"/>
    </source>
</evidence>
<evidence type="ECO:0000256" key="3">
    <source>
        <dbReference type="ARBA" id="ARBA00022741"/>
    </source>
</evidence>
<feature type="domain" description="ABC transmembrane type-1" evidence="10">
    <location>
        <begin position="34"/>
        <end position="313"/>
    </location>
</feature>
<comment type="caution">
    <text evidence="11">The sequence shown here is derived from an EMBL/GenBank/DDBJ whole genome shotgun (WGS) entry which is preliminary data.</text>
</comment>
<dbReference type="InterPro" id="IPR003439">
    <property type="entry name" value="ABC_transporter-like_ATP-bd"/>
</dbReference>
<dbReference type="InterPro" id="IPR039421">
    <property type="entry name" value="Type_1_exporter"/>
</dbReference>
<dbReference type="InterPro" id="IPR011527">
    <property type="entry name" value="ABC1_TM_dom"/>
</dbReference>
<comment type="subcellular location">
    <subcellularLocation>
        <location evidence="1">Cell membrane</location>
        <topology evidence="1">Multi-pass membrane protein</topology>
    </subcellularLocation>
</comment>